<accession>A0ABS6RV31</accession>
<gene>
    <name evidence="2" type="ORF">HWQ67_01300</name>
</gene>
<name>A0ABS6RV31_9BACT</name>
<dbReference type="EMBL" id="JABXWD010000012">
    <property type="protein sequence ID" value="MBV6340210.1"/>
    <property type="molecule type" value="Genomic_DNA"/>
</dbReference>
<comment type="caution">
    <text evidence="2">The sequence shown here is derived from an EMBL/GenBank/DDBJ whole genome shotgun (WGS) entry which is preliminary data.</text>
</comment>
<proteinExistence type="predicted"/>
<dbReference type="InterPro" id="IPR052345">
    <property type="entry name" value="Rad_response_metalloprotease"/>
</dbReference>
<organism evidence="2 3">
    <name type="scientific">Candidatus Magnetobacterium casense</name>
    <dbReference type="NCBI Taxonomy" id="1455061"/>
    <lineage>
        <taxon>Bacteria</taxon>
        <taxon>Pseudomonadati</taxon>
        <taxon>Nitrospirota</taxon>
        <taxon>Thermodesulfovibrionia</taxon>
        <taxon>Thermodesulfovibrionales</taxon>
        <taxon>Candidatus Magnetobacteriaceae</taxon>
        <taxon>Candidatus Magnetobacterium</taxon>
    </lineage>
</organism>
<feature type="domain" description="IrrE N-terminal-like" evidence="1">
    <location>
        <begin position="165"/>
        <end position="295"/>
    </location>
</feature>
<reference evidence="2 3" key="1">
    <citation type="journal article" date="2020" name="J Geophys Res Biogeosci">
        <title>Magnetotaxis as an Adaptation to Enable Bacterial Shuttling of Microbial Sulfur and Sulfur Cycling Across Aquatic Oxic#Anoxic Interfaces.</title>
        <authorList>
            <person name="Li J."/>
            <person name="Liu P."/>
            <person name="Wang J."/>
            <person name="Roberts A.P."/>
            <person name="Pan Y."/>
        </authorList>
    </citation>
    <scope>NUCLEOTIDE SEQUENCE [LARGE SCALE GENOMIC DNA]</scope>
    <source>
        <strain evidence="2 3">MYR-1_YQ</strain>
    </source>
</reference>
<sequence length="384" mass="43665">MSRVAVRPELIQWAQERSGLSDKILQECFKAFSSWKRGEAKPTLRQLEALAAKTLTPLGYFFLPEPPEDKLPITDFRTVGDGVIRRPSPNLLETVQTMQRRQGWMREFLIEQGEQPLTFIGCMTLSDNVKQSAVKLRKLLNISHEWVYHQKTWTAALNALCLAVEKIGVIVTINSIVGNNGHRKLDTNEFRGFVLSDEYAPLIFINGADAKAAQMFTLTHEVVHLLIGKEGVFNFVDFLPIANSVEQFCNRVAAEFLVPESDMTAAWPGVESEGEPFNVLAKRFKVSPLVAARRALDLDLISKPAFFKFYHDYQDYTQRNKKTSGGGDFYATQNLRIGRRFADAVIRATKEGRLLYNEAYHLTGLYGNTYAQYAEKFQKRRNLE</sequence>
<dbReference type="PANTHER" id="PTHR43236:SF2">
    <property type="entry name" value="BLL0069 PROTEIN"/>
    <property type="match status" value="1"/>
</dbReference>
<protein>
    <submittedName>
        <fullName evidence="2">ImmA/IrrE family metallo-endopeptidase</fullName>
    </submittedName>
</protein>
<evidence type="ECO:0000313" key="3">
    <source>
        <dbReference type="Proteomes" id="UP001196980"/>
    </source>
</evidence>
<dbReference type="InterPro" id="IPR010359">
    <property type="entry name" value="IrrE_HExxH"/>
</dbReference>
<keyword evidence="3" id="KW-1185">Reference proteome</keyword>
<evidence type="ECO:0000313" key="2">
    <source>
        <dbReference type="EMBL" id="MBV6340210.1"/>
    </source>
</evidence>
<evidence type="ECO:0000259" key="1">
    <source>
        <dbReference type="Pfam" id="PF06114"/>
    </source>
</evidence>
<dbReference type="RefSeq" id="WP_218250833.1">
    <property type="nucleotide sequence ID" value="NZ_JABXWD010000012.1"/>
</dbReference>
<dbReference type="PANTHER" id="PTHR43236">
    <property type="entry name" value="ANTITOXIN HIGA1"/>
    <property type="match status" value="1"/>
</dbReference>
<dbReference type="Proteomes" id="UP001196980">
    <property type="component" value="Unassembled WGS sequence"/>
</dbReference>
<dbReference type="Gene3D" id="1.10.10.2910">
    <property type="match status" value="1"/>
</dbReference>
<dbReference type="Pfam" id="PF06114">
    <property type="entry name" value="Peptidase_M78"/>
    <property type="match status" value="1"/>
</dbReference>